<keyword evidence="1" id="KW-0472">Membrane</keyword>
<evidence type="ECO:0000313" key="3">
    <source>
        <dbReference type="Proteomes" id="UP001330812"/>
    </source>
</evidence>
<feature type="transmembrane region" description="Helical" evidence="1">
    <location>
        <begin position="37"/>
        <end position="58"/>
    </location>
</feature>
<gene>
    <name evidence="2" type="ORF">VSH64_41990</name>
</gene>
<protein>
    <submittedName>
        <fullName evidence="2">Uncharacterized protein</fullName>
    </submittedName>
</protein>
<keyword evidence="1" id="KW-0812">Transmembrane</keyword>
<accession>A0ABZ1I4G6</accession>
<dbReference type="EMBL" id="CP142149">
    <property type="protein sequence ID" value="WSE29311.1"/>
    <property type="molecule type" value="Genomic_DNA"/>
</dbReference>
<keyword evidence="3" id="KW-1185">Reference proteome</keyword>
<dbReference type="RefSeq" id="WP_326568275.1">
    <property type="nucleotide sequence ID" value="NZ_CP142149.1"/>
</dbReference>
<keyword evidence="1" id="KW-1133">Transmembrane helix</keyword>
<reference evidence="2 3" key="1">
    <citation type="journal article" date="2015" name="Int. J. Syst. Evol. Microbiol.">
        <title>Amycolatopsis rhabdoformis sp. nov., an actinomycete isolated from a tropical forest soil.</title>
        <authorList>
            <person name="Souza W.R."/>
            <person name="Silva R.E."/>
            <person name="Goodfellow M."/>
            <person name="Busarakam K."/>
            <person name="Figueiro F.S."/>
            <person name="Ferreira D."/>
            <person name="Rodrigues-Filho E."/>
            <person name="Moraes L.A.B."/>
            <person name="Zucchi T.D."/>
        </authorList>
    </citation>
    <scope>NUCLEOTIDE SEQUENCE [LARGE SCALE GENOMIC DNA]</scope>
    <source>
        <strain evidence="2 3">NCIMB 14900</strain>
    </source>
</reference>
<evidence type="ECO:0000313" key="2">
    <source>
        <dbReference type="EMBL" id="WSE29311.1"/>
    </source>
</evidence>
<organism evidence="2 3">
    <name type="scientific">Amycolatopsis rhabdoformis</name>
    <dbReference type="NCBI Taxonomy" id="1448059"/>
    <lineage>
        <taxon>Bacteria</taxon>
        <taxon>Bacillati</taxon>
        <taxon>Actinomycetota</taxon>
        <taxon>Actinomycetes</taxon>
        <taxon>Pseudonocardiales</taxon>
        <taxon>Pseudonocardiaceae</taxon>
        <taxon>Amycolatopsis</taxon>
    </lineage>
</organism>
<name>A0ABZ1I4G6_9PSEU</name>
<evidence type="ECO:0000256" key="1">
    <source>
        <dbReference type="SAM" id="Phobius"/>
    </source>
</evidence>
<dbReference type="Proteomes" id="UP001330812">
    <property type="component" value="Chromosome"/>
</dbReference>
<proteinExistence type="predicted"/>
<sequence>MIDNLPPRRELPPDVRDRIRLKMRAGIAEPARSRRPVWLAAAAVVVLAAGAVFATGVLRDRANGPVAPAAPATTGSAQLQDAVDRCWNAAKTRGKALALPRDWQLKIIFNHGTTLVLAAMVGDRPLFCETTLTSVTVSDPAAKPVPVPGTRSTVLLRTADGLIAGVADPAWHAISAAPAGALILPDSATPAWWISPVTHQFVAFTDAGPDVPVTLGPLNTTGASADALVTAPAPLVTTVDRPAPAERTSVAGKFLGECLAGSPLQLPDRDAWVAGAHLGWNGREIVVARLGSRVISCSARPYPGKPGRTYYNIDPDQQMLKPGLGGGMFAQVLAPVKETGEPEQSALVGGLPENVTRVSVTYPGGRHVDAVVAHGTFAVWHTDADDSSTVDARTNVKAYDAQGKLVIEASLKLI</sequence>